<evidence type="ECO:0000313" key="2">
    <source>
        <dbReference type="EMBL" id="RIB24828.1"/>
    </source>
</evidence>
<feature type="compositionally biased region" description="Basic and acidic residues" evidence="1">
    <location>
        <begin position="231"/>
        <end position="240"/>
    </location>
</feature>
<dbReference type="EMBL" id="QKWP01000199">
    <property type="protein sequence ID" value="RIB24828.1"/>
    <property type="molecule type" value="Genomic_DNA"/>
</dbReference>
<dbReference type="OrthoDB" id="10642093at2759"/>
<evidence type="ECO:0000256" key="1">
    <source>
        <dbReference type="SAM" id="MobiDB-lite"/>
    </source>
</evidence>
<feature type="compositionally biased region" description="Acidic residues" evidence="1">
    <location>
        <begin position="216"/>
        <end position="230"/>
    </location>
</feature>
<gene>
    <name evidence="2" type="ORF">C2G38_2241786</name>
</gene>
<feature type="region of interest" description="Disordered" evidence="1">
    <location>
        <begin position="208"/>
        <end position="240"/>
    </location>
</feature>
<comment type="caution">
    <text evidence="2">The sequence shown here is derived from an EMBL/GenBank/DDBJ whole genome shotgun (WGS) entry which is preliminary data.</text>
</comment>
<evidence type="ECO:0000313" key="3">
    <source>
        <dbReference type="Proteomes" id="UP000266673"/>
    </source>
</evidence>
<reference evidence="2 3" key="1">
    <citation type="submission" date="2018-06" db="EMBL/GenBank/DDBJ databases">
        <title>Comparative genomics reveals the genomic features of Rhizophagus irregularis, R. cerebriforme, R. diaphanum and Gigaspora rosea, and their symbiotic lifestyle signature.</title>
        <authorList>
            <person name="Morin E."/>
            <person name="San Clemente H."/>
            <person name="Chen E.C.H."/>
            <person name="De La Providencia I."/>
            <person name="Hainaut M."/>
            <person name="Kuo A."/>
            <person name="Kohler A."/>
            <person name="Murat C."/>
            <person name="Tang N."/>
            <person name="Roy S."/>
            <person name="Loubradou J."/>
            <person name="Henrissat B."/>
            <person name="Grigoriev I.V."/>
            <person name="Corradi N."/>
            <person name="Roux C."/>
            <person name="Martin F.M."/>
        </authorList>
    </citation>
    <scope>NUCLEOTIDE SEQUENCE [LARGE SCALE GENOMIC DNA]</scope>
    <source>
        <strain evidence="2 3">DAOM 194757</strain>
    </source>
</reference>
<dbReference type="AlphaFoldDB" id="A0A397VSB0"/>
<proteinExistence type="predicted"/>
<dbReference type="Proteomes" id="UP000266673">
    <property type="component" value="Unassembled WGS sequence"/>
</dbReference>
<protein>
    <submittedName>
        <fullName evidence="2">Uncharacterized protein</fullName>
    </submittedName>
</protein>
<accession>A0A397VSB0</accession>
<keyword evidence="3" id="KW-1185">Reference proteome</keyword>
<name>A0A397VSB0_9GLOM</name>
<organism evidence="2 3">
    <name type="scientific">Gigaspora rosea</name>
    <dbReference type="NCBI Taxonomy" id="44941"/>
    <lineage>
        <taxon>Eukaryota</taxon>
        <taxon>Fungi</taxon>
        <taxon>Fungi incertae sedis</taxon>
        <taxon>Mucoromycota</taxon>
        <taxon>Glomeromycotina</taxon>
        <taxon>Glomeromycetes</taxon>
        <taxon>Diversisporales</taxon>
        <taxon>Gigasporaceae</taxon>
        <taxon>Gigaspora</taxon>
    </lineage>
</organism>
<sequence>MRCILNPGEERKDRWNIVTFDQQTQPLNKNERKRKNRNLKNNTKSIKEMYLANTDFNANNPFNYQTSLNLTPINTPSTSNVFTSVPSTSFQEISCRKFDIVSELSDLNTIFTQEPTLLNDVNDPNLQILNSSHNEDQIKLLSKKNLIGFSTNDLEHYFHYNEWMIHSHQFTPTRHIKKPSHSTLAQWCCGILVETDGDLVSDYEIFGEDLTSPNEENIEEEPDSDELNGEEYEKTRGSNN</sequence>